<gene>
    <name evidence="1" type="ORF">TL08_19805</name>
</gene>
<keyword evidence="2" id="KW-1185">Reference proteome</keyword>
<dbReference type="AlphaFoldDB" id="A0AAC9HSB1"/>
<sequence length="167" mass="19110">MTDATLTELISRAYGGDLTRPDLARPRRRLRANPYADLIDEVSHLDGVLLTDYTDSNHMVCLGYLLAHGGQEWALELSLIAPFAIFARTSDVWERLLHPSTTDLDTTEQQVIALLTSHGFSLPHRETLEQPLAMSLDYTDPENVRVYHALFSDEDFLPWEFSHHYRE</sequence>
<evidence type="ECO:0000313" key="1">
    <source>
        <dbReference type="EMBL" id="AOS64752.1"/>
    </source>
</evidence>
<dbReference type="RefSeq" id="WP_069851036.1">
    <property type="nucleotide sequence ID" value="NZ_CP014859.1"/>
</dbReference>
<name>A0AAC9HSB1_9PSEU</name>
<reference evidence="2" key="1">
    <citation type="submission" date="2016-03" db="EMBL/GenBank/DDBJ databases">
        <title>Complete genome sequence of the type strain Actinoalloteichus hymeniacidonis DSM 45092.</title>
        <authorList>
            <person name="Schaffert L."/>
            <person name="Albersmeier A."/>
            <person name="Winkler A."/>
            <person name="Kalinowski J."/>
            <person name="Zotchev S."/>
            <person name="Ruckert C."/>
        </authorList>
    </citation>
    <scope>NUCLEOTIDE SEQUENCE [LARGE SCALE GENOMIC DNA]</scope>
    <source>
        <strain evidence="2">HPA177(T) (DSM 45092(T))</strain>
    </source>
</reference>
<protein>
    <submittedName>
        <fullName evidence="1">Uncharacterized protein</fullName>
    </submittedName>
</protein>
<proteinExistence type="predicted"/>
<dbReference type="EMBL" id="CP014859">
    <property type="protein sequence ID" value="AOS64752.1"/>
    <property type="molecule type" value="Genomic_DNA"/>
</dbReference>
<dbReference type="KEGG" id="ahm:TL08_19805"/>
<organism evidence="1 2">
    <name type="scientific">Actinoalloteichus hymeniacidonis</name>
    <dbReference type="NCBI Taxonomy" id="340345"/>
    <lineage>
        <taxon>Bacteria</taxon>
        <taxon>Bacillati</taxon>
        <taxon>Actinomycetota</taxon>
        <taxon>Actinomycetes</taxon>
        <taxon>Pseudonocardiales</taxon>
        <taxon>Pseudonocardiaceae</taxon>
        <taxon>Actinoalloteichus</taxon>
    </lineage>
</organism>
<accession>A0AAC9HSB1</accession>
<dbReference type="Proteomes" id="UP000095210">
    <property type="component" value="Chromosome"/>
</dbReference>
<evidence type="ECO:0000313" key="2">
    <source>
        <dbReference type="Proteomes" id="UP000095210"/>
    </source>
</evidence>